<evidence type="ECO:0000256" key="1">
    <source>
        <dbReference type="SAM" id="MobiDB-lite"/>
    </source>
</evidence>
<dbReference type="EMBL" id="CAFBMW010000036">
    <property type="protein sequence ID" value="CAB4960879.1"/>
    <property type="molecule type" value="Genomic_DNA"/>
</dbReference>
<feature type="compositionally biased region" description="Low complexity" evidence="1">
    <location>
        <begin position="45"/>
        <end position="68"/>
    </location>
</feature>
<accession>A0A6J7L3J1</accession>
<reference evidence="2" key="1">
    <citation type="submission" date="2020-05" db="EMBL/GenBank/DDBJ databases">
        <authorList>
            <person name="Chiriac C."/>
            <person name="Salcher M."/>
            <person name="Ghai R."/>
            <person name="Kavagutti S V."/>
        </authorList>
    </citation>
    <scope>NUCLEOTIDE SEQUENCE</scope>
</reference>
<sequence>MDYALPLGRWRPSMSRLLMRSVVGVSLLLLAACGGNTRAADVEESLQAESSDSASPSTGTSSTSPSAKPTEKASTPPPSPAVEAQDLRLIRDFIAFAAQPSAETAGMLPFAGEVRLGLSSDLRTALDGVDASQPSAWVLRAKDFRAYVGPFSALELIQGHADETGSMSIRSGGGAFQVSVGDHPHCASPPVPAPQGFEEHRRVSVQPSESSIDSCLAWFTVDLFLNKEGSISAVTLDVWEP</sequence>
<dbReference type="AlphaFoldDB" id="A0A6J7L3J1"/>
<organism evidence="2">
    <name type="scientific">freshwater metagenome</name>
    <dbReference type="NCBI Taxonomy" id="449393"/>
    <lineage>
        <taxon>unclassified sequences</taxon>
        <taxon>metagenomes</taxon>
        <taxon>ecological metagenomes</taxon>
    </lineage>
</organism>
<gene>
    <name evidence="2" type="ORF">UFOPK3662_03220</name>
</gene>
<feature type="region of interest" description="Disordered" evidence="1">
    <location>
        <begin position="42"/>
        <end position="81"/>
    </location>
</feature>
<evidence type="ECO:0000313" key="2">
    <source>
        <dbReference type="EMBL" id="CAB4960879.1"/>
    </source>
</evidence>
<name>A0A6J7L3J1_9ZZZZ</name>
<protein>
    <submittedName>
        <fullName evidence="2">Unannotated protein</fullName>
    </submittedName>
</protein>
<proteinExistence type="predicted"/>